<protein>
    <submittedName>
        <fullName evidence="2">Uncharacterized protein</fullName>
    </submittedName>
</protein>
<name>X1BM24_9ZZZZ</name>
<reference evidence="2" key="1">
    <citation type="journal article" date="2014" name="Front. Microbiol.">
        <title>High frequency of phylogenetically diverse reductive dehalogenase-homologous genes in deep subseafloor sedimentary metagenomes.</title>
        <authorList>
            <person name="Kawai M."/>
            <person name="Futagami T."/>
            <person name="Toyoda A."/>
            <person name="Takaki Y."/>
            <person name="Nishi S."/>
            <person name="Hori S."/>
            <person name="Arai W."/>
            <person name="Tsubouchi T."/>
            <person name="Morono Y."/>
            <person name="Uchiyama I."/>
            <person name="Ito T."/>
            <person name="Fujiyama A."/>
            <person name="Inagaki F."/>
            <person name="Takami H."/>
        </authorList>
    </citation>
    <scope>NUCLEOTIDE SEQUENCE</scope>
    <source>
        <strain evidence="2">Expedition CK06-06</strain>
    </source>
</reference>
<keyword evidence="1" id="KW-0472">Membrane</keyword>
<evidence type="ECO:0000313" key="2">
    <source>
        <dbReference type="EMBL" id="GAG96030.1"/>
    </source>
</evidence>
<comment type="caution">
    <text evidence="2">The sequence shown here is derived from an EMBL/GenBank/DDBJ whole genome shotgun (WGS) entry which is preliminary data.</text>
</comment>
<evidence type="ECO:0000256" key="1">
    <source>
        <dbReference type="SAM" id="Phobius"/>
    </source>
</evidence>
<accession>X1BM24</accession>
<organism evidence="2">
    <name type="scientific">marine sediment metagenome</name>
    <dbReference type="NCBI Taxonomy" id="412755"/>
    <lineage>
        <taxon>unclassified sequences</taxon>
        <taxon>metagenomes</taxon>
        <taxon>ecological metagenomes</taxon>
    </lineage>
</organism>
<proteinExistence type="predicted"/>
<dbReference type="EMBL" id="BART01022591">
    <property type="protein sequence ID" value="GAG98300.1"/>
    <property type="molecule type" value="Genomic_DNA"/>
</dbReference>
<evidence type="ECO:0000313" key="3">
    <source>
        <dbReference type="EMBL" id="GAG98300.1"/>
    </source>
</evidence>
<dbReference type="EMBL" id="BART01029012">
    <property type="protein sequence ID" value="GAG96030.1"/>
    <property type="molecule type" value="Genomic_DNA"/>
</dbReference>
<sequence length="60" mass="6906">MFENMTTPSPIITMIVFLVPYTAILVHARRERKRRNVFLVGIVDKGVVTWMDEPKTTASK</sequence>
<feature type="transmembrane region" description="Helical" evidence="1">
    <location>
        <begin position="6"/>
        <end position="26"/>
    </location>
</feature>
<gene>
    <name evidence="3" type="ORF">S01H4_41323</name>
    <name evidence="2" type="ORF">S01H4_51014</name>
</gene>
<dbReference type="AlphaFoldDB" id="X1BM24"/>
<keyword evidence="1" id="KW-0812">Transmembrane</keyword>
<keyword evidence="1" id="KW-1133">Transmembrane helix</keyword>